<dbReference type="InterPro" id="IPR052974">
    <property type="entry name" value="GH79_Enzymes"/>
</dbReference>
<dbReference type="InterPro" id="IPR017853">
    <property type="entry name" value="GH"/>
</dbReference>
<dbReference type="PANTHER" id="PTHR36183">
    <property type="entry name" value="BETA-GLUCURONIDASE"/>
    <property type="match status" value="1"/>
</dbReference>
<protein>
    <recommendedName>
        <fullName evidence="2">Beta-glucuronidase C-terminal domain-containing protein</fullName>
    </recommendedName>
</protein>
<evidence type="ECO:0000313" key="3">
    <source>
        <dbReference type="EMBL" id="KIY48442.1"/>
    </source>
</evidence>
<dbReference type="PANTHER" id="PTHR36183:SF2">
    <property type="entry name" value="BETA-GLUCURONIDASE C-TERMINAL DOMAIN-CONTAINING PROTEIN"/>
    <property type="match status" value="1"/>
</dbReference>
<evidence type="ECO:0000259" key="2">
    <source>
        <dbReference type="Pfam" id="PF16862"/>
    </source>
</evidence>
<keyword evidence="4" id="KW-1185">Reference proteome</keyword>
<dbReference type="AlphaFoldDB" id="A0A0D7ABS3"/>
<accession>A0A0D7ABS3</accession>
<keyword evidence="1" id="KW-0732">Signal</keyword>
<gene>
    <name evidence="3" type="ORF">FISHEDRAFT_73638</name>
</gene>
<proteinExistence type="predicted"/>
<organism evidence="3 4">
    <name type="scientific">Fistulina hepatica ATCC 64428</name>
    <dbReference type="NCBI Taxonomy" id="1128425"/>
    <lineage>
        <taxon>Eukaryota</taxon>
        <taxon>Fungi</taxon>
        <taxon>Dikarya</taxon>
        <taxon>Basidiomycota</taxon>
        <taxon>Agaricomycotina</taxon>
        <taxon>Agaricomycetes</taxon>
        <taxon>Agaricomycetidae</taxon>
        <taxon>Agaricales</taxon>
        <taxon>Fistulinaceae</taxon>
        <taxon>Fistulina</taxon>
    </lineage>
</organism>
<feature type="signal peptide" evidence="1">
    <location>
        <begin position="1"/>
        <end position="22"/>
    </location>
</feature>
<dbReference type="EMBL" id="KN881833">
    <property type="protein sequence ID" value="KIY48442.1"/>
    <property type="molecule type" value="Genomic_DNA"/>
</dbReference>
<evidence type="ECO:0000313" key="4">
    <source>
        <dbReference type="Proteomes" id="UP000054144"/>
    </source>
</evidence>
<dbReference type="OrthoDB" id="2796951at2759"/>
<dbReference type="InterPro" id="IPR031728">
    <property type="entry name" value="GlcAase_C"/>
</dbReference>
<dbReference type="Proteomes" id="UP000054144">
    <property type="component" value="Unassembled WGS sequence"/>
</dbReference>
<feature type="domain" description="Beta-glucuronidase C-terminal" evidence="2">
    <location>
        <begin position="465"/>
        <end position="566"/>
    </location>
</feature>
<sequence length="656" mass="69467">MSTSIRTLFAVWLLLFISNVIGVTVYDQTPLAHMSSTATTGTAAASYTGAAAYDTTVLNPPDVPTNLSTQFGVQLQTGGSPPGASIKQSGAFMGFSIEMSVANQVLGKNSSFLQVPFLNLMSNLVQRAGSVHIRVGGNTQETAVLVDHLDNGKVLEKDLSQSSNPTNTPPLIFSPELLYMMSNVSDLVNVYWYLGVPFNDSSNFRLAIAEKGKAILGSKLLGMQAGNEPDLYTRHGHRQQGYSAYDYMGELEVLISAMTNDPLIGAPNNFLVGPSIATGDWTPEDVWNTGFIGNVGSSLAALSVEHYPSDNCVAQFHTGGQAKDPQTEFPNYLNHDAGNNIVSPYLNSTAYAQIVGKPFLMFETNTASCGGFPGISDAFGTALWALDYGLTMAYSNFSGSFFHIGGQNVYYNPFTPAPTNQSTFHQWTVGPIYYSALVMAEVLGPSNETQVLDLGANNGNTYTPAYAIYERGEPVRAVLFNFVTDASGASDLSVSISVGNTTPSSVKVKYLRAASVSQKGNYTWAGQTFGGNFGSDGRLQGNEDVRTVNCGDGACSISVPAPAVAVVFLTQDAQSEADEAPARTFSTTAHTKMHNTATVDMAVLATSNGHTGMENAHGSTSRGSSNGARRAVSTGASFCFLTTVFTSMSVVAVALV</sequence>
<dbReference type="Pfam" id="PF16862">
    <property type="entry name" value="Glyco_hydro_79C"/>
    <property type="match status" value="1"/>
</dbReference>
<dbReference type="SUPFAM" id="SSF51445">
    <property type="entry name" value="(Trans)glycosidases"/>
    <property type="match status" value="1"/>
</dbReference>
<evidence type="ECO:0000256" key="1">
    <source>
        <dbReference type="SAM" id="SignalP"/>
    </source>
</evidence>
<name>A0A0D7ABS3_9AGAR</name>
<dbReference type="Gene3D" id="3.20.20.80">
    <property type="entry name" value="Glycosidases"/>
    <property type="match status" value="1"/>
</dbReference>
<feature type="chain" id="PRO_5002316368" description="Beta-glucuronidase C-terminal domain-containing protein" evidence="1">
    <location>
        <begin position="23"/>
        <end position="656"/>
    </location>
</feature>
<reference evidence="3 4" key="1">
    <citation type="journal article" date="2015" name="Fungal Genet. Biol.">
        <title>Evolution of novel wood decay mechanisms in Agaricales revealed by the genome sequences of Fistulina hepatica and Cylindrobasidium torrendii.</title>
        <authorList>
            <person name="Floudas D."/>
            <person name="Held B.W."/>
            <person name="Riley R."/>
            <person name="Nagy L.G."/>
            <person name="Koehler G."/>
            <person name="Ransdell A.S."/>
            <person name="Younus H."/>
            <person name="Chow J."/>
            <person name="Chiniquy J."/>
            <person name="Lipzen A."/>
            <person name="Tritt A."/>
            <person name="Sun H."/>
            <person name="Haridas S."/>
            <person name="LaButti K."/>
            <person name="Ohm R.A."/>
            <person name="Kues U."/>
            <person name="Blanchette R.A."/>
            <person name="Grigoriev I.V."/>
            <person name="Minto R.E."/>
            <person name="Hibbett D.S."/>
        </authorList>
    </citation>
    <scope>NUCLEOTIDE SEQUENCE [LARGE SCALE GENOMIC DNA]</scope>
    <source>
        <strain evidence="3 4">ATCC 64428</strain>
    </source>
</reference>